<feature type="compositionally biased region" description="Low complexity" evidence="2">
    <location>
        <begin position="452"/>
        <end position="467"/>
    </location>
</feature>
<accession>I7MD61</accession>
<evidence type="ECO:0000256" key="2">
    <source>
        <dbReference type="SAM" id="MobiDB-lite"/>
    </source>
</evidence>
<organism evidence="3 4">
    <name type="scientific">Tetrahymena thermophila (strain SB210)</name>
    <dbReference type="NCBI Taxonomy" id="312017"/>
    <lineage>
        <taxon>Eukaryota</taxon>
        <taxon>Sar</taxon>
        <taxon>Alveolata</taxon>
        <taxon>Ciliophora</taxon>
        <taxon>Intramacronucleata</taxon>
        <taxon>Oligohymenophorea</taxon>
        <taxon>Hymenostomatida</taxon>
        <taxon>Tetrahymenina</taxon>
        <taxon>Tetrahymenidae</taxon>
        <taxon>Tetrahymena</taxon>
    </lineage>
</organism>
<sequence>MEERNLINQEIENYIKIYDSIDSLNPINQSKLQEIKNVLELKVQVLEDEGDLVIYGYYKYQIAKRFLLHAEDRLKKKYENQCKIYAEQYNQYINLMNRHYQEEEEGKANSDENKLNQIKVEVQKIIQNCQKIDQTGKEQLQSFLNTCCIQFPCTSINSFRNNNSSFKQLYEYLDELITFIQSRYNISDNCHNIEIDNDNDNDNDNVNYNNNERRLAMVDCKLISDSKEQIGESFNYINMQFYESIYQNPDFIKNYYGEPVLDEIDFKRKRKIILLFISPDKYRYYFYNHKCQEQALNIMRRLRQQHDDYRDKIKKQINQSYQNVLLLKQMEENEEEAQRHFKKANNLRKMKLQLDDRHLQSSIEKEIALEINIAIKYFRICMKHADKMKILQKSIIYRNNIALCYYIKDASVLAQIYALGALHAILRFPNSQYLPLLEETKKVLSKVKGNSKKQGQSGEQQQQNQDNENQIQTSALIPLNTQQCALYIEEQLGQLKMEPFNQIMKAHYSNCGDYNIQRYQNFEQTAITNTKKRIIQAEVLGAAGCSIGAILSEGILIGLGISTFGLVSFLITPLFIYPAYVACQNAKKSYQNYTQLQQTRSNINSIVQESIKLHQKSQYLDFLNKLATPYLIEGDNQQSLIEITQSDSGLIIKYDNLIPILLGNGFRPDAVGYLMILLGESILGCKEYTEKGAVYQRQQKVIAEQIFQRVADNRDILNQAMQIDSKIAKIISNYKEHRICSCGNRPCQSIFCHARSRAACAFERTKDNFLDCISSDLVVDSKNSIAYSDVERQCYSSYEEKVKEIQDFASMNICLIRIINNDIDSAKIYLKTKLQKRQNFNYYFTQTEESWYVLQDLIHIFEPEFQIQQSLSYQILSSVDCDIVNKLQTLVENKQFIQASEHIRSYVTDEKFNKQENEQIVKQFYYWCTICFDGLNDRNAVMFYSSKYGIKEGRNKEQEKKIQEIRTKYLNQQNSYY</sequence>
<dbReference type="RefSeq" id="XP_001033220.2">
    <property type="nucleotide sequence ID" value="XM_001033220.2"/>
</dbReference>
<evidence type="ECO:0000313" key="4">
    <source>
        <dbReference type="Proteomes" id="UP000009168"/>
    </source>
</evidence>
<feature type="coiled-coil region" evidence="1">
    <location>
        <begin position="75"/>
        <end position="128"/>
    </location>
</feature>
<dbReference type="OrthoDB" id="1658288at2759"/>
<dbReference type="eggNOG" id="ENOG502SX2C">
    <property type="taxonomic scope" value="Eukaryota"/>
</dbReference>
<evidence type="ECO:0000313" key="3">
    <source>
        <dbReference type="EMBL" id="EAR85557.2"/>
    </source>
</evidence>
<reference evidence="4" key="1">
    <citation type="journal article" date="2006" name="PLoS Biol.">
        <title>Macronuclear genome sequence of the ciliate Tetrahymena thermophila, a model eukaryote.</title>
        <authorList>
            <person name="Eisen J.A."/>
            <person name="Coyne R.S."/>
            <person name="Wu M."/>
            <person name="Wu D."/>
            <person name="Thiagarajan M."/>
            <person name="Wortman J.R."/>
            <person name="Badger J.H."/>
            <person name="Ren Q."/>
            <person name="Amedeo P."/>
            <person name="Jones K.M."/>
            <person name="Tallon L.J."/>
            <person name="Delcher A.L."/>
            <person name="Salzberg S.L."/>
            <person name="Silva J.C."/>
            <person name="Haas B.J."/>
            <person name="Majoros W.H."/>
            <person name="Farzad M."/>
            <person name="Carlton J.M."/>
            <person name="Smith R.K. Jr."/>
            <person name="Garg J."/>
            <person name="Pearlman R.E."/>
            <person name="Karrer K.M."/>
            <person name="Sun L."/>
            <person name="Manning G."/>
            <person name="Elde N.C."/>
            <person name="Turkewitz A.P."/>
            <person name="Asai D.J."/>
            <person name="Wilkes D.E."/>
            <person name="Wang Y."/>
            <person name="Cai H."/>
            <person name="Collins K."/>
            <person name="Stewart B.A."/>
            <person name="Lee S.R."/>
            <person name="Wilamowska K."/>
            <person name="Weinberg Z."/>
            <person name="Ruzzo W.L."/>
            <person name="Wloga D."/>
            <person name="Gaertig J."/>
            <person name="Frankel J."/>
            <person name="Tsao C.-C."/>
            <person name="Gorovsky M.A."/>
            <person name="Keeling P.J."/>
            <person name="Waller R.F."/>
            <person name="Patron N.J."/>
            <person name="Cherry J.M."/>
            <person name="Stover N.A."/>
            <person name="Krieger C.J."/>
            <person name="del Toro C."/>
            <person name="Ryder H.F."/>
            <person name="Williamson S.C."/>
            <person name="Barbeau R.A."/>
            <person name="Hamilton E.P."/>
            <person name="Orias E."/>
        </authorList>
    </citation>
    <scope>NUCLEOTIDE SEQUENCE [LARGE SCALE GENOMIC DNA]</scope>
    <source>
        <strain evidence="4">SB210</strain>
    </source>
</reference>
<feature type="region of interest" description="Disordered" evidence="2">
    <location>
        <begin position="448"/>
        <end position="467"/>
    </location>
</feature>
<proteinExistence type="predicted"/>
<evidence type="ECO:0000256" key="1">
    <source>
        <dbReference type="SAM" id="Coils"/>
    </source>
</evidence>
<protein>
    <submittedName>
        <fullName evidence="3">Uncharacterized protein</fullName>
    </submittedName>
</protein>
<dbReference type="AlphaFoldDB" id="I7MD61"/>
<dbReference type="InParanoid" id="I7MD61"/>
<keyword evidence="4" id="KW-1185">Reference proteome</keyword>
<dbReference type="GeneID" id="7827934"/>
<dbReference type="KEGG" id="tet:TTHERM_00443070"/>
<keyword evidence="1" id="KW-0175">Coiled coil</keyword>
<dbReference type="Proteomes" id="UP000009168">
    <property type="component" value="Unassembled WGS sequence"/>
</dbReference>
<gene>
    <name evidence="3" type="ORF">TTHERM_00443070</name>
</gene>
<feature type="coiled-coil region" evidence="1">
    <location>
        <begin position="292"/>
        <end position="350"/>
    </location>
</feature>
<name>I7MD61_TETTS</name>
<dbReference type="EMBL" id="GG662665">
    <property type="protein sequence ID" value="EAR85557.2"/>
    <property type="molecule type" value="Genomic_DNA"/>
</dbReference>